<feature type="non-terminal residue" evidence="3">
    <location>
        <position position="1"/>
    </location>
</feature>
<comment type="caution">
    <text evidence="3">The sequence shown here is derived from an EMBL/GenBank/DDBJ whole genome shotgun (WGS) entry which is preliminary data.</text>
</comment>
<evidence type="ECO:0000313" key="3">
    <source>
        <dbReference type="EMBL" id="KAG8536105.1"/>
    </source>
</evidence>
<organism evidence="3 4">
    <name type="scientific">Engystomops pustulosus</name>
    <name type="common">Tungara frog</name>
    <name type="synonym">Physalaemus pustulosus</name>
    <dbReference type="NCBI Taxonomy" id="76066"/>
    <lineage>
        <taxon>Eukaryota</taxon>
        <taxon>Metazoa</taxon>
        <taxon>Chordata</taxon>
        <taxon>Craniata</taxon>
        <taxon>Vertebrata</taxon>
        <taxon>Euteleostomi</taxon>
        <taxon>Amphibia</taxon>
        <taxon>Batrachia</taxon>
        <taxon>Anura</taxon>
        <taxon>Neobatrachia</taxon>
        <taxon>Hyloidea</taxon>
        <taxon>Leptodactylidae</taxon>
        <taxon>Leiuperinae</taxon>
        <taxon>Engystomops</taxon>
    </lineage>
</organism>
<feature type="region of interest" description="Disordered" evidence="1">
    <location>
        <begin position="221"/>
        <end position="285"/>
    </location>
</feature>
<feature type="domain" description="Lysine-specific demethylase-like" evidence="2">
    <location>
        <begin position="7"/>
        <end position="207"/>
    </location>
</feature>
<evidence type="ECO:0000259" key="2">
    <source>
        <dbReference type="Pfam" id="PF08429"/>
    </source>
</evidence>
<protein>
    <recommendedName>
        <fullName evidence="2">Lysine-specific demethylase-like domain-containing protein</fullName>
    </recommendedName>
</protein>
<dbReference type="Pfam" id="PF08429">
    <property type="entry name" value="PLU-1"/>
    <property type="match status" value="1"/>
</dbReference>
<dbReference type="AlphaFoldDB" id="A0AAV6YMB4"/>
<sequence length="285" mass="31552">SKLSPDSGKTRTKLTMEELKAFVLQLFSLPCLITQARQVKNLLDDVEEFHERAQEAMSDEIPDSSKLQVLIDMGSNLYVELPELPRLKQELLQARWLDEVRLTLSDPHKVTLDVMKKMIDSGVGLAPHHAVEKAMAELQELLTVSERWEEKAKTCLQARPQHSVSSLESILAEARNIQAYLPNVLALKEALHRAKDWTSRVEAIQASIHVTEWQSLCLPGAPGVPAQQGAPHPRAPGRPPPAGVPGVRSSSLEGAHWQDLPKEELQLHLTTGKSPTEPSTITHTG</sequence>
<evidence type="ECO:0000313" key="4">
    <source>
        <dbReference type="Proteomes" id="UP000824782"/>
    </source>
</evidence>
<accession>A0AAV6YMB4</accession>
<dbReference type="EMBL" id="WNYA01050375">
    <property type="protein sequence ID" value="KAG8536105.1"/>
    <property type="molecule type" value="Genomic_DNA"/>
</dbReference>
<name>A0AAV6YMB4_ENGPU</name>
<keyword evidence="4" id="KW-1185">Reference proteome</keyword>
<dbReference type="InterPro" id="IPR013637">
    <property type="entry name" value="Lys_sp_deMease-like_dom"/>
</dbReference>
<proteinExistence type="predicted"/>
<evidence type="ECO:0000256" key="1">
    <source>
        <dbReference type="SAM" id="MobiDB-lite"/>
    </source>
</evidence>
<gene>
    <name evidence="3" type="ORF">GDO81_027115</name>
</gene>
<dbReference type="Proteomes" id="UP000824782">
    <property type="component" value="Unassembled WGS sequence"/>
</dbReference>
<feature type="compositionally biased region" description="Polar residues" evidence="1">
    <location>
        <begin position="268"/>
        <end position="285"/>
    </location>
</feature>
<feature type="compositionally biased region" description="Pro residues" evidence="1">
    <location>
        <begin position="233"/>
        <end position="243"/>
    </location>
</feature>
<reference evidence="3" key="1">
    <citation type="thesis" date="2020" institute="ProQuest LLC" country="789 East Eisenhower Parkway, Ann Arbor, MI, USA">
        <title>Comparative Genomics and Chromosome Evolution.</title>
        <authorList>
            <person name="Mudd A.B."/>
        </authorList>
    </citation>
    <scope>NUCLEOTIDE SEQUENCE</scope>
    <source>
        <strain evidence="3">237g6f4</strain>
        <tissue evidence="3">Blood</tissue>
    </source>
</reference>